<name>A0A512BP75_9HYPH</name>
<reference evidence="1 2" key="1">
    <citation type="submission" date="2019-07" db="EMBL/GenBank/DDBJ databases">
        <title>Whole genome shotgun sequence of Microvirga aerophila NBRC 106136.</title>
        <authorList>
            <person name="Hosoyama A."/>
            <person name="Uohara A."/>
            <person name="Ohji S."/>
            <person name="Ichikawa N."/>
        </authorList>
    </citation>
    <scope>NUCLEOTIDE SEQUENCE [LARGE SCALE GENOMIC DNA]</scope>
    <source>
        <strain evidence="1 2">NBRC 106136</strain>
    </source>
</reference>
<sequence length="59" mass="6317">MSDQGLPIQTQEGLLCNSSSWNDTSVGAGYLDVQSVDRKTGQRVPLALHPLSQTAKETS</sequence>
<evidence type="ECO:0000313" key="2">
    <source>
        <dbReference type="Proteomes" id="UP000321085"/>
    </source>
</evidence>
<comment type="caution">
    <text evidence="1">The sequence shown here is derived from an EMBL/GenBank/DDBJ whole genome shotgun (WGS) entry which is preliminary data.</text>
</comment>
<evidence type="ECO:0000313" key="1">
    <source>
        <dbReference type="EMBL" id="GEO13759.1"/>
    </source>
</evidence>
<protein>
    <submittedName>
        <fullName evidence="1">Uncharacterized protein</fullName>
    </submittedName>
</protein>
<dbReference type="EMBL" id="BJYU01000016">
    <property type="protein sequence ID" value="GEO13759.1"/>
    <property type="molecule type" value="Genomic_DNA"/>
</dbReference>
<dbReference type="AlphaFoldDB" id="A0A512BP75"/>
<proteinExistence type="predicted"/>
<accession>A0A512BP75</accession>
<gene>
    <name evidence="1" type="ORF">MAE02_14550</name>
</gene>
<keyword evidence="2" id="KW-1185">Reference proteome</keyword>
<organism evidence="1 2">
    <name type="scientific">Microvirga aerophila</name>
    <dbReference type="NCBI Taxonomy" id="670291"/>
    <lineage>
        <taxon>Bacteria</taxon>
        <taxon>Pseudomonadati</taxon>
        <taxon>Pseudomonadota</taxon>
        <taxon>Alphaproteobacteria</taxon>
        <taxon>Hyphomicrobiales</taxon>
        <taxon>Methylobacteriaceae</taxon>
        <taxon>Microvirga</taxon>
    </lineage>
</organism>
<dbReference type="Proteomes" id="UP000321085">
    <property type="component" value="Unassembled WGS sequence"/>
</dbReference>